<evidence type="ECO:0000313" key="2">
    <source>
        <dbReference type="Proteomes" id="UP000799766"/>
    </source>
</evidence>
<feature type="non-terminal residue" evidence="1">
    <location>
        <position position="139"/>
    </location>
</feature>
<sequence length="139" mass="15954">LRLPLELRREIYSYILPRTLPTRTASFRGHAWARGHTSLLGVNRQLSGEGLDLLYGANYFVLDVAYDGIRFRYRWVLPRQRLAPNRAYAFPAHFSPANVARMRNFIINVTLVDDYIGMTKYNCGGRGLIAGLRAQVQRL</sequence>
<organism evidence="1 2">
    <name type="scientific">Lineolata rhizophorae</name>
    <dbReference type="NCBI Taxonomy" id="578093"/>
    <lineage>
        <taxon>Eukaryota</taxon>
        <taxon>Fungi</taxon>
        <taxon>Dikarya</taxon>
        <taxon>Ascomycota</taxon>
        <taxon>Pezizomycotina</taxon>
        <taxon>Dothideomycetes</taxon>
        <taxon>Dothideomycetes incertae sedis</taxon>
        <taxon>Lineolatales</taxon>
        <taxon>Lineolataceae</taxon>
        <taxon>Lineolata</taxon>
    </lineage>
</organism>
<dbReference type="Proteomes" id="UP000799766">
    <property type="component" value="Unassembled WGS sequence"/>
</dbReference>
<gene>
    <name evidence="1" type="ORF">BDY21DRAFT_272888</name>
</gene>
<keyword evidence="2" id="KW-1185">Reference proteome</keyword>
<evidence type="ECO:0000313" key="1">
    <source>
        <dbReference type="EMBL" id="KAF2457224.1"/>
    </source>
</evidence>
<dbReference type="EMBL" id="MU001681">
    <property type="protein sequence ID" value="KAF2457224.1"/>
    <property type="molecule type" value="Genomic_DNA"/>
</dbReference>
<protein>
    <recommendedName>
        <fullName evidence="3">F-box domain-containing protein</fullName>
    </recommendedName>
</protein>
<reference evidence="1" key="1">
    <citation type="journal article" date="2020" name="Stud. Mycol.">
        <title>101 Dothideomycetes genomes: a test case for predicting lifestyles and emergence of pathogens.</title>
        <authorList>
            <person name="Haridas S."/>
            <person name="Albert R."/>
            <person name="Binder M."/>
            <person name="Bloem J."/>
            <person name="Labutti K."/>
            <person name="Salamov A."/>
            <person name="Andreopoulos B."/>
            <person name="Baker S."/>
            <person name="Barry K."/>
            <person name="Bills G."/>
            <person name="Bluhm B."/>
            <person name="Cannon C."/>
            <person name="Castanera R."/>
            <person name="Culley D."/>
            <person name="Daum C."/>
            <person name="Ezra D."/>
            <person name="Gonzalez J."/>
            <person name="Henrissat B."/>
            <person name="Kuo A."/>
            <person name="Liang C."/>
            <person name="Lipzen A."/>
            <person name="Lutzoni F."/>
            <person name="Magnuson J."/>
            <person name="Mondo S."/>
            <person name="Nolan M."/>
            <person name="Ohm R."/>
            <person name="Pangilinan J."/>
            <person name="Park H.-J."/>
            <person name="Ramirez L."/>
            <person name="Alfaro M."/>
            <person name="Sun H."/>
            <person name="Tritt A."/>
            <person name="Yoshinaga Y."/>
            <person name="Zwiers L.-H."/>
            <person name="Turgeon B."/>
            <person name="Goodwin S."/>
            <person name="Spatafora J."/>
            <person name="Crous P."/>
            <person name="Grigoriev I."/>
        </authorList>
    </citation>
    <scope>NUCLEOTIDE SEQUENCE</scope>
    <source>
        <strain evidence="1">ATCC 16933</strain>
    </source>
</reference>
<evidence type="ECO:0008006" key="3">
    <source>
        <dbReference type="Google" id="ProtNLM"/>
    </source>
</evidence>
<dbReference type="AlphaFoldDB" id="A0A6A6P0A6"/>
<dbReference type="OrthoDB" id="62952at2759"/>
<accession>A0A6A6P0A6</accession>
<name>A0A6A6P0A6_9PEZI</name>
<feature type="non-terminal residue" evidence="1">
    <location>
        <position position="1"/>
    </location>
</feature>
<proteinExistence type="predicted"/>